<dbReference type="InterPro" id="IPR037069">
    <property type="entry name" value="AcylCoA_DH/ox_N_sf"/>
</dbReference>
<dbReference type="OrthoDB" id="3964153at2"/>
<feature type="domain" description="Acyl-CoA dehydrogenase/oxidase N-terminal" evidence="8">
    <location>
        <begin position="9"/>
        <end position="98"/>
    </location>
</feature>
<dbReference type="FunFam" id="2.40.110.10:FF:000011">
    <property type="entry name" value="Acyl-CoA dehydrogenase FadE34"/>
    <property type="match status" value="1"/>
</dbReference>
<dbReference type="AlphaFoldDB" id="A0A255D8L5"/>
<comment type="cofactor">
    <cofactor evidence="1">
        <name>FAD</name>
        <dbReference type="ChEBI" id="CHEBI:57692"/>
    </cofactor>
</comment>
<evidence type="ECO:0000259" key="6">
    <source>
        <dbReference type="Pfam" id="PF00441"/>
    </source>
</evidence>
<evidence type="ECO:0000256" key="3">
    <source>
        <dbReference type="ARBA" id="ARBA00022630"/>
    </source>
</evidence>
<keyword evidence="10" id="KW-1185">Reference proteome</keyword>
<evidence type="ECO:0000259" key="7">
    <source>
        <dbReference type="Pfam" id="PF02770"/>
    </source>
</evidence>
<dbReference type="InterPro" id="IPR036250">
    <property type="entry name" value="AcylCo_DH-like_C"/>
</dbReference>
<feature type="domain" description="Acyl-CoA oxidase/dehydrogenase middle" evidence="7">
    <location>
        <begin position="488"/>
        <end position="581"/>
    </location>
</feature>
<evidence type="ECO:0000256" key="5">
    <source>
        <dbReference type="ARBA" id="ARBA00023002"/>
    </source>
</evidence>
<evidence type="ECO:0000313" key="10">
    <source>
        <dbReference type="Proteomes" id="UP000216063"/>
    </source>
</evidence>
<dbReference type="InterPro" id="IPR013786">
    <property type="entry name" value="AcylCoA_DH/ox_N"/>
</dbReference>
<keyword evidence="4" id="KW-0274">FAD</keyword>
<evidence type="ECO:0000256" key="2">
    <source>
        <dbReference type="ARBA" id="ARBA00009347"/>
    </source>
</evidence>
<feature type="domain" description="Acyl-CoA dehydrogenase/oxidase N-terminal" evidence="8">
    <location>
        <begin position="414"/>
        <end position="483"/>
    </location>
</feature>
<gene>
    <name evidence="9" type="ORF">CG716_24210</name>
</gene>
<protein>
    <submittedName>
        <fullName evidence="9">Acyl-CoA dehydrogenase</fullName>
    </submittedName>
</protein>
<dbReference type="GO" id="GO:0016627">
    <property type="term" value="F:oxidoreductase activity, acting on the CH-CH group of donors"/>
    <property type="evidence" value="ECO:0007669"/>
    <property type="project" value="InterPro"/>
</dbReference>
<feature type="domain" description="Acyl-CoA dehydrogenase/oxidase C-terminal" evidence="6">
    <location>
        <begin position="594"/>
        <end position="734"/>
    </location>
</feature>
<dbReference type="Pfam" id="PF00441">
    <property type="entry name" value="Acyl-CoA_dh_1"/>
    <property type="match status" value="2"/>
</dbReference>
<dbReference type="InterPro" id="IPR046373">
    <property type="entry name" value="Acyl-CoA_Oxase/DH_mid-dom_sf"/>
</dbReference>
<evidence type="ECO:0000256" key="4">
    <source>
        <dbReference type="ARBA" id="ARBA00022827"/>
    </source>
</evidence>
<dbReference type="SUPFAM" id="SSF56645">
    <property type="entry name" value="Acyl-CoA dehydrogenase NM domain-like"/>
    <property type="match status" value="2"/>
</dbReference>
<keyword evidence="3" id="KW-0285">Flavoprotein</keyword>
<name>A0A255D8L5_9MYCO</name>
<reference evidence="9 10" key="1">
    <citation type="submission" date="2017-07" db="EMBL/GenBank/DDBJ databases">
        <title>The new phylogeny of genus Mycobacterium.</title>
        <authorList>
            <person name="Tortoli E."/>
            <person name="Trovato A."/>
            <person name="Cirillo D.M."/>
        </authorList>
    </citation>
    <scope>NUCLEOTIDE SEQUENCE [LARGE SCALE GENOMIC DNA]</scope>
    <source>
        <strain evidence="9 10">ATCC 33027</strain>
    </source>
</reference>
<dbReference type="GO" id="GO:0050660">
    <property type="term" value="F:flavin adenine dinucleotide binding"/>
    <property type="evidence" value="ECO:0007669"/>
    <property type="project" value="InterPro"/>
</dbReference>
<dbReference type="Proteomes" id="UP000216063">
    <property type="component" value="Unassembled WGS sequence"/>
</dbReference>
<comment type="similarity">
    <text evidence="2">Belongs to the acyl-CoA dehydrogenase family.</text>
</comment>
<dbReference type="GO" id="GO:0005886">
    <property type="term" value="C:plasma membrane"/>
    <property type="evidence" value="ECO:0007669"/>
    <property type="project" value="TreeGrafter"/>
</dbReference>
<dbReference type="PANTHER" id="PTHR43292">
    <property type="entry name" value="ACYL-COA DEHYDROGENASE"/>
    <property type="match status" value="1"/>
</dbReference>
<dbReference type="Pfam" id="PF02770">
    <property type="entry name" value="Acyl-CoA_dh_M"/>
    <property type="match status" value="1"/>
</dbReference>
<dbReference type="RefSeq" id="WP_094483674.1">
    <property type="nucleotide sequence ID" value="NZ_NOZR01000026.1"/>
</dbReference>
<proteinExistence type="inferred from homology"/>
<dbReference type="SUPFAM" id="SSF47203">
    <property type="entry name" value="Acyl-CoA dehydrogenase C-terminal domain-like"/>
    <property type="match status" value="2"/>
</dbReference>
<evidence type="ECO:0000259" key="8">
    <source>
        <dbReference type="Pfam" id="PF02771"/>
    </source>
</evidence>
<accession>A0A255D8L5</accession>
<dbReference type="EMBL" id="NOZR01000026">
    <property type="protein sequence ID" value="OYN75738.1"/>
    <property type="molecule type" value="Genomic_DNA"/>
</dbReference>
<feature type="domain" description="Acyl-CoA dehydrogenase/oxidase C-terminal" evidence="6">
    <location>
        <begin position="226"/>
        <end position="343"/>
    </location>
</feature>
<comment type="caution">
    <text evidence="9">The sequence shown here is derived from an EMBL/GenBank/DDBJ whole genome shotgun (WGS) entry which is preliminary data.</text>
</comment>
<dbReference type="PANTHER" id="PTHR43292:SF4">
    <property type="entry name" value="ACYL-COA DEHYDROGENASE FADE34"/>
    <property type="match status" value="1"/>
</dbReference>
<dbReference type="Gene3D" id="1.10.540.10">
    <property type="entry name" value="Acyl-CoA dehydrogenase/oxidase, N-terminal domain"/>
    <property type="match status" value="2"/>
</dbReference>
<dbReference type="InterPro" id="IPR009100">
    <property type="entry name" value="AcylCoA_DH/oxidase_NM_dom_sf"/>
</dbReference>
<dbReference type="Pfam" id="PF02771">
    <property type="entry name" value="Acyl-CoA_dh_N"/>
    <property type="match status" value="2"/>
</dbReference>
<dbReference type="InterPro" id="IPR052161">
    <property type="entry name" value="Mycobact_Acyl-CoA_DH"/>
</dbReference>
<dbReference type="InterPro" id="IPR009075">
    <property type="entry name" value="AcylCo_DH/oxidase_C"/>
</dbReference>
<organism evidence="9 10">
    <name type="scientific">Mycolicibacterium sphagni</name>
    <dbReference type="NCBI Taxonomy" id="1786"/>
    <lineage>
        <taxon>Bacteria</taxon>
        <taxon>Bacillati</taxon>
        <taxon>Actinomycetota</taxon>
        <taxon>Actinomycetes</taxon>
        <taxon>Mycobacteriales</taxon>
        <taxon>Mycobacteriaceae</taxon>
        <taxon>Mycolicibacterium</taxon>
    </lineage>
</organism>
<dbReference type="InterPro" id="IPR006091">
    <property type="entry name" value="Acyl-CoA_Oxase/DH_mid-dom"/>
</dbReference>
<sequence>MTLSSVAITTEQEQLAEAVTQFSARHAPIDKTRAALDSIASGELPTWWEEFTAHGFHAVHLPEEAGGQGGTLADTACVIEAAAAALLPGPLLSTATASAVAVLADSSATALLGELAGGATAAVVLPEDSAVRAARDGAGWRLSGSISSTLGLLAAQKILLAAHAADDAVVWFALDARSAGSGMVVEQQRGTDLSTDVGVLTLENHPVDTAISGIDTERARCVVAALTACASAGTVRKGVETAVDYIRTREQFGKPVGSFQALQHKAAVLLVNSELASASAWDAVRAIDESIEQHRLAAASAALMAVCTGPDLTLDALLMFGAIGYTWEHDIHLFWRRATSLAASLGPVTRWGREAGELARTLKRSTAINLGDVESEFRAKIVTVLDEASKLENETPTDDLRAPGLAYGSQRDLLADAGLVAPHLPAPWGVAASAVQQVIIAEEFDKRAMVRPSLSIAEWILPTILNSGTDEQRERFAGPILRGTQRWCQLFSEPGAGSDLASLVTRAHRVDGGWLVNGHKIWTSSAHAAQFGAMLARTDPDAPKHRGISYFLVDMTSPGIEISPIKQASGESHFNEVFLTDVFVPDSMVVGEPGQGWDLAVATMAVERTAIGNYVTNDRSQALRRMADADGPDHDSVLQALGGIEAHTTAIKAMVLRETLRLVQGQGPGPTSSIAKYAMVLLLRRASTATLGLTGRLAMLEVSDPPVIKPYFDMPSELIGGGTAEIQLTIIASMILSLPRK</sequence>
<evidence type="ECO:0000313" key="9">
    <source>
        <dbReference type="EMBL" id="OYN75738.1"/>
    </source>
</evidence>
<dbReference type="Gene3D" id="2.40.110.10">
    <property type="entry name" value="Butyryl-CoA Dehydrogenase, subunit A, domain 2"/>
    <property type="match status" value="2"/>
</dbReference>
<evidence type="ECO:0000256" key="1">
    <source>
        <dbReference type="ARBA" id="ARBA00001974"/>
    </source>
</evidence>
<dbReference type="Gene3D" id="1.20.140.10">
    <property type="entry name" value="Butyryl-CoA Dehydrogenase, subunit A, domain 3"/>
    <property type="match status" value="2"/>
</dbReference>
<keyword evidence="5" id="KW-0560">Oxidoreductase</keyword>